<keyword evidence="7 11" id="KW-0862">Zinc</keyword>
<keyword evidence="10 11" id="KW-0472">Membrane</keyword>
<dbReference type="AlphaFoldDB" id="A0A250G6A6"/>
<dbReference type="Gene3D" id="2.30.42.10">
    <property type="match status" value="1"/>
</dbReference>
<comment type="cofactor">
    <cofactor evidence="1 11">
        <name>Zn(2+)</name>
        <dbReference type="ChEBI" id="CHEBI:29105"/>
    </cofactor>
</comment>
<keyword evidence="4 12" id="KW-0645">Protease</keyword>
<evidence type="ECO:0000256" key="2">
    <source>
        <dbReference type="ARBA" id="ARBA00004141"/>
    </source>
</evidence>
<feature type="transmembrane region" description="Helical" evidence="11">
    <location>
        <begin position="104"/>
        <end position="129"/>
    </location>
</feature>
<comment type="similarity">
    <text evidence="3 11">Belongs to the peptidase M50B family.</text>
</comment>
<dbReference type="InterPro" id="IPR004387">
    <property type="entry name" value="Pept_M50_Zn"/>
</dbReference>
<evidence type="ECO:0000256" key="4">
    <source>
        <dbReference type="ARBA" id="ARBA00022670"/>
    </source>
</evidence>
<dbReference type="PANTHER" id="PTHR42837:SF2">
    <property type="entry name" value="MEMBRANE METALLOPROTEASE ARASP2, CHLOROPLASTIC-RELATED"/>
    <property type="match status" value="1"/>
</dbReference>
<protein>
    <recommendedName>
        <fullName evidence="11">Zinc metalloprotease</fullName>
        <ecNumber evidence="11">3.4.24.-</ecNumber>
    </recommendedName>
</protein>
<keyword evidence="11" id="KW-0479">Metal-binding</keyword>
<evidence type="ECO:0000313" key="12">
    <source>
        <dbReference type="EMBL" id="ATA91858.1"/>
    </source>
</evidence>
<evidence type="ECO:0000256" key="10">
    <source>
        <dbReference type="ARBA" id="ARBA00023136"/>
    </source>
</evidence>
<evidence type="ECO:0000256" key="5">
    <source>
        <dbReference type="ARBA" id="ARBA00022692"/>
    </source>
</evidence>
<dbReference type="PROSITE" id="PS50106">
    <property type="entry name" value="PDZ"/>
    <property type="match status" value="1"/>
</dbReference>
<dbReference type="EC" id="3.4.24.-" evidence="11"/>
<keyword evidence="6 11" id="KW-0378">Hydrolase</keyword>
<accession>A0A250G6A6</accession>
<dbReference type="Pfam" id="PF17820">
    <property type="entry name" value="PDZ_6"/>
    <property type="match status" value="1"/>
</dbReference>
<keyword evidence="8 11" id="KW-1133">Transmembrane helix</keyword>
<evidence type="ECO:0000256" key="6">
    <source>
        <dbReference type="ARBA" id="ARBA00022801"/>
    </source>
</evidence>
<evidence type="ECO:0000256" key="8">
    <source>
        <dbReference type="ARBA" id="ARBA00022989"/>
    </source>
</evidence>
<dbReference type="Proteomes" id="UP000243136">
    <property type="component" value="Chromosome"/>
</dbReference>
<dbReference type="CDD" id="cd06163">
    <property type="entry name" value="S2P-M50_PDZ_RseP-like"/>
    <property type="match status" value="1"/>
</dbReference>
<dbReference type="InterPro" id="IPR036034">
    <property type="entry name" value="PDZ_sf"/>
</dbReference>
<keyword evidence="5 11" id="KW-0812">Transmembrane</keyword>
<proteinExistence type="inferred from homology"/>
<dbReference type="GO" id="GO:0046872">
    <property type="term" value="F:metal ion binding"/>
    <property type="evidence" value="ECO:0007669"/>
    <property type="project" value="UniProtKB-KW"/>
</dbReference>
<dbReference type="SUPFAM" id="SSF50156">
    <property type="entry name" value="PDZ domain-like"/>
    <property type="match status" value="2"/>
</dbReference>
<dbReference type="EMBL" id="CP022388">
    <property type="protein sequence ID" value="ATA91858.1"/>
    <property type="molecule type" value="Genomic_DNA"/>
</dbReference>
<dbReference type="GO" id="GO:0006508">
    <property type="term" value="P:proteolysis"/>
    <property type="evidence" value="ECO:0007669"/>
    <property type="project" value="UniProtKB-KW"/>
</dbReference>
<name>A0A250G6A6_9FLAO</name>
<dbReference type="SMART" id="SM00228">
    <property type="entry name" value="PDZ"/>
    <property type="match status" value="1"/>
</dbReference>
<dbReference type="NCBIfam" id="TIGR00054">
    <property type="entry name" value="RIP metalloprotease RseP"/>
    <property type="match status" value="1"/>
</dbReference>
<dbReference type="RefSeq" id="WP_095900134.1">
    <property type="nucleotide sequence ID" value="NZ_CP022382.1"/>
</dbReference>
<feature type="transmembrane region" description="Helical" evidence="11">
    <location>
        <begin position="412"/>
        <end position="431"/>
    </location>
</feature>
<dbReference type="GeneID" id="69580619"/>
<dbReference type="PANTHER" id="PTHR42837">
    <property type="entry name" value="REGULATOR OF SIGMA-E PROTEASE RSEP"/>
    <property type="match status" value="1"/>
</dbReference>
<dbReference type="InterPro" id="IPR008915">
    <property type="entry name" value="Peptidase_M50"/>
</dbReference>
<evidence type="ECO:0000256" key="9">
    <source>
        <dbReference type="ARBA" id="ARBA00023049"/>
    </source>
</evidence>
<dbReference type="Pfam" id="PF02163">
    <property type="entry name" value="Peptidase_M50"/>
    <property type="match status" value="1"/>
</dbReference>
<evidence type="ECO:0000256" key="3">
    <source>
        <dbReference type="ARBA" id="ARBA00007931"/>
    </source>
</evidence>
<feature type="transmembrane region" description="Helical" evidence="11">
    <location>
        <begin position="367"/>
        <end position="400"/>
    </location>
</feature>
<evidence type="ECO:0000256" key="11">
    <source>
        <dbReference type="RuleBase" id="RU362031"/>
    </source>
</evidence>
<sequence length="442" mass="49797">METFFIKAAQLILSLSILVVLHELGHFIPAKIFKTRVEKFFLFFDVKFALFKKKIGETVYGIGWLPLGGYVKISGMIDESMDKEQMAQPPQPWEFRSKPAWQRLIIMIGGVTVNLLLGFFIYAMILFTWGEHQVKENTIEGGFAVTKTMRDFGVQNGDIVTQINGKPLENLLDVNRHIMMRNVSSLTVKRLDGSTKEISLPDSIGKTLFLRGEMTPFNAKIKPIIDSVLADSPASKAGLKKGDKIIDINGRIIHYHCDISPAIATTAENGNVTINIERDGQHQVFNISLDKKQRMGFVFSQQEGKISTVTKTYDFLSALSTGISYGYWTLRDYVAQFKFVFTKKGATEVGGFAAIGNMFPPVWDWKAFWHTTALISIMLAFMNILPIPALDGGHVIFLLYEMVTGRKPSDKVLEYAQMVGFFILIALLLFANGNDLYKWLFK</sequence>
<dbReference type="InterPro" id="IPR041489">
    <property type="entry name" value="PDZ_6"/>
</dbReference>
<reference evidence="13" key="1">
    <citation type="submission" date="2017-06" db="EMBL/GenBank/DDBJ databases">
        <title>Capnocytophaga spp. assemblies.</title>
        <authorList>
            <person name="Gulvik C.A."/>
        </authorList>
    </citation>
    <scope>NUCLEOTIDE SEQUENCE [LARGE SCALE GENOMIC DNA]</scope>
    <source>
        <strain evidence="13">H5594</strain>
    </source>
</reference>
<comment type="subcellular location">
    <subcellularLocation>
        <location evidence="2">Membrane</location>
        <topology evidence="2">Multi-pass membrane protein</topology>
    </subcellularLocation>
</comment>
<organism evidence="12 13">
    <name type="scientific">Capnocytophaga canimorsus</name>
    <dbReference type="NCBI Taxonomy" id="28188"/>
    <lineage>
        <taxon>Bacteria</taxon>
        <taxon>Pseudomonadati</taxon>
        <taxon>Bacteroidota</taxon>
        <taxon>Flavobacteriia</taxon>
        <taxon>Flavobacteriales</taxon>
        <taxon>Flavobacteriaceae</taxon>
        <taxon>Capnocytophaga</taxon>
    </lineage>
</organism>
<evidence type="ECO:0000313" key="13">
    <source>
        <dbReference type="Proteomes" id="UP000243136"/>
    </source>
</evidence>
<dbReference type="GO" id="GO:0016020">
    <property type="term" value="C:membrane"/>
    <property type="evidence" value="ECO:0007669"/>
    <property type="project" value="UniProtKB-SubCell"/>
</dbReference>
<gene>
    <name evidence="12" type="primary">rseP</name>
    <name evidence="12" type="ORF">CGC56_06550</name>
</gene>
<dbReference type="InterPro" id="IPR001478">
    <property type="entry name" value="PDZ"/>
</dbReference>
<dbReference type="GO" id="GO:0004222">
    <property type="term" value="F:metalloendopeptidase activity"/>
    <property type="evidence" value="ECO:0007669"/>
    <property type="project" value="InterPro"/>
</dbReference>
<evidence type="ECO:0000256" key="1">
    <source>
        <dbReference type="ARBA" id="ARBA00001947"/>
    </source>
</evidence>
<keyword evidence="9 11" id="KW-0482">Metalloprotease</keyword>
<evidence type="ECO:0000256" key="7">
    <source>
        <dbReference type="ARBA" id="ARBA00022833"/>
    </source>
</evidence>